<dbReference type="Gene3D" id="3.90.1200.10">
    <property type="match status" value="1"/>
</dbReference>
<accession>A0ABQ6CHM6</accession>
<gene>
    <name evidence="7" type="ORF">GCM10007874_22960</name>
</gene>
<dbReference type="InterPro" id="IPR002575">
    <property type="entry name" value="Aminoglycoside_PTrfase"/>
</dbReference>
<evidence type="ECO:0000256" key="4">
    <source>
        <dbReference type="ARBA" id="ARBA00022777"/>
    </source>
</evidence>
<dbReference type="InterPro" id="IPR011009">
    <property type="entry name" value="Kinase-like_dom_sf"/>
</dbReference>
<comment type="caution">
    <text evidence="7">The sequence shown here is derived from an EMBL/GenBank/DDBJ whole genome shotgun (WGS) entry which is preliminary data.</text>
</comment>
<sequence length="334" mass="36248">MRGLLMSDEAVVASLRKMGLVGAHEPVQLSPLTGGVSSDIHLVETASRRFCIKRALARLKVAAVWEAPLGRNAAEAAWMREVSAWLPHGVPKVLGEDEDLGLFAMEFLPPEHNPVWKAELLAERVDAPFAARVGHDLAVIHASSAGDPGIATRFANDATFVPIRIEPYLLATGRAHPDLAPRFEAVAQATLANKKALVHGDVSPKNILCCEEGPVFLDAECACHGDPAFDLAFCLNHLLLKGARKGVQREAYRHAFVALAEAYRAGIGWEEPAMLENRAAALLPALFLARVDGKSPVEYLTTDDEREAVRRFAMPLIATPPDDLLSIVNAWTRL</sequence>
<dbReference type="SUPFAM" id="SSF56112">
    <property type="entry name" value="Protein kinase-like (PK-like)"/>
    <property type="match status" value="1"/>
</dbReference>
<name>A0ABQ6CHM6_9HYPH</name>
<keyword evidence="3" id="KW-0547">Nucleotide-binding</keyword>
<evidence type="ECO:0000256" key="1">
    <source>
        <dbReference type="ARBA" id="ARBA00010165"/>
    </source>
</evidence>
<organism evidence="7 8">
    <name type="scientific">Labrys miyagiensis</name>
    <dbReference type="NCBI Taxonomy" id="346912"/>
    <lineage>
        <taxon>Bacteria</taxon>
        <taxon>Pseudomonadati</taxon>
        <taxon>Pseudomonadota</taxon>
        <taxon>Alphaproteobacteria</taxon>
        <taxon>Hyphomicrobiales</taxon>
        <taxon>Xanthobacteraceae</taxon>
        <taxon>Labrys</taxon>
    </lineage>
</organism>
<keyword evidence="4" id="KW-0418">Kinase</keyword>
<dbReference type="EMBL" id="BSPC01000022">
    <property type="protein sequence ID" value="GLS19279.1"/>
    <property type="molecule type" value="Genomic_DNA"/>
</dbReference>
<evidence type="ECO:0000313" key="7">
    <source>
        <dbReference type="EMBL" id="GLS19279.1"/>
    </source>
</evidence>
<reference evidence="8" key="1">
    <citation type="journal article" date="2019" name="Int. J. Syst. Evol. Microbiol.">
        <title>The Global Catalogue of Microorganisms (GCM) 10K type strain sequencing project: providing services to taxonomists for standard genome sequencing and annotation.</title>
        <authorList>
            <consortium name="The Broad Institute Genomics Platform"/>
            <consortium name="The Broad Institute Genome Sequencing Center for Infectious Disease"/>
            <person name="Wu L."/>
            <person name="Ma J."/>
        </authorList>
    </citation>
    <scope>NUCLEOTIDE SEQUENCE [LARGE SCALE GENOMIC DNA]</scope>
    <source>
        <strain evidence="8">NBRC 101365</strain>
    </source>
</reference>
<dbReference type="Proteomes" id="UP001156882">
    <property type="component" value="Unassembled WGS sequence"/>
</dbReference>
<dbReference type="PANTHER" id="PTHR34273">
    <property type="entry name" value="METHYLTHIORIBOSE KINASE"/>
    <property type="match status" value="1"/>
</dbReference>
<keyword evidence="5" id="KW-0067">ATP-binding</keyword>
<keyword evidence="2" id="KW-0808">Transferase</keyword>
<evidence type="ECO:0000259" key="6">
    <source>
        <dbReference type="Pfam" id="PF01636"/>
    </source>
</evidence>
<dbReference type="PANTHER" id="PTHR34273:SF2">
    <property type="entry name" value="METHYLTHIORIBOSE KINASE"/>
    <property type="match status" value="1"/>
</dbReference>
<protein>
    <submittedName>
        <fullName evidence="7">Aminoglycoside phosphotransferase</fullName>
    </submittedName>
</protein>
<keyword evidence="8" id="KW-1185">Reference proteome</keyword>
<evidence type="ECO:0000256" key="5">
    <source>
        <dbReference type="ARBA" id="ARBA00022840"/>
    </source>
</evidence>
<proteinExistence type="inferred from homology"/>
<evidence type="ECO:0000256" key="2">
    <source>
        <dbReference type="ARBA" id="ARBA00022679"/>
    </source>
</evidence>
<evidence type="ECO:0000313" key="8">
    <source>
        <dbReference type="Proteomes" id="UP001156882"/>
    </source>
</evidence>
<feature type="domain" description="Aminoglycoside phosphotransferase" evidence="6">
    <location>
        <begin position="29"/>
        <end position="256"/>
    </location>
</feature>
<evidence type="ECO:0000256" key="3">
    <source>
        <dbReference type="ARBA" id="ARBA00022741"/>
    </source>
</evidence>
<dbReference type="Pfam" id="PF01636">
    <property type="entry name" value="APH"/>
    <property type="match status" value="1"/>
</dbReference>
<comment type="similarity">
    <text evidence="1">Belongs to the methylthioribose kinase family.</text>
</comment>
<dbReference type="Gene3D" id="3.30.200.20">
    <property type="entry name" value="Phosphorylase Kinase, domain 1"/>
    <property type="match status" value="1"/>
</dbReference>